<dbReference type="GO" id="GO:0005886">
    <property type="term" value="C:plasma membrane"/>
    <property type="evidence" value="ECO:0007669"/>
    <property type="project" value="UniProtKB-SubCell"/>
</dbReference>
<evidence type="ECO:0000256" key="6">
    <source>
        <dbReference type="ARBA" id="ARBA00022989"/>
    </source>
</evidence>
<keyword evidence="4 8" id="KW-1003">Cell membrane</keyword>
<evidence type="ECO:0000259" key="10">
    <source>
        <dbReference type="Pfam" id="PF04535"/>
    </source>
</evidence>
<feature type="compositionally biased region" description="Basic and acidic residues" evidence="9">
    <location>
        <begin position="10"/>
        <end position="37"/>
    </location>
</feature>
<comment type="subcellular location">
    <subcellularLocation>
        <location evidence="1 8">Cell membrane</location>
        <topology evidence="1 8">Multi-pass membrane protein</topology>
    </subcellularLocation>
</comment>
<evidence type="ECO:0000256" key="2">
    <source>
        <dbReference type="ARBA" id="ARBA00007651"/>
    </source>
</evidence>
<evidence type="ECO:0000313" key="11">
    <source>
        <dbReference type="EnsemblPlants" id="MELO3C021535.2.1"/>
    </source>
</evidence>
<protein>
    <recommendedName>
        <fullName evidence="8">CASP-like protein</fullName>
    </recommendedName>
</protein>
<keyword evidence="7 8" id="KW-0472">Membrane</keyword>
<feature type="region of interest" description="Disordered" evidence="9">
    <location>
        <begin position="1"/>
        <end position="120"/>
    </location>
</feature>
<dbReference type="EnsemblPlants" id="MELO3C021535.2.1">
    <property type="protein sequence ID" value="MELO3C021535.2.1"/>
    <property type="gene ID" value="MELO3C021535.2"/>
</dbReference>
<organism evidence="11">
    <name type="scientific">Cucumis melo</name>
    <name type="common">Muskmelon</name>
    <dbReference type="NCBI Taxonomy" id="3656"/>
    <lineage>
        <taxon>Eukaryota</taxon>
        <taxon>Viridiplantae</taxon>
        <taxon>Streptophyta</taxon>
        <taxon>Embryophyta</taxon>
        <taxon>Tracheophyta</taxon>
        <taxon>Spermatophyta</taxon>
        <taxon>Magnoliopsida</taxon>
        <taxon>eudicotyledons</taxon>
        <taxon>Gunneridae</taxon>
        <taxon>Pentapetalae</taxon>
        <taxon>rosids</taxon>
        <taxon>fabids</taxon>
        <taxon>Cucurbitales</taxon>
        <taxon>Cucurbitaceae</taxon>
        <taxon>Benincaseae</taxon>
        <taxon>Cucumis</taxon>
    </lineage>
</organism>
<accession>A0A9I9DP89</accession>
<comment type="subunit">
    <text evidence="3 8">Homodimer and heterodimers.</text>
</comment>
<evidence type="ECO:0000256" key="5">
    <source>
        <dbReference type="ARBA" id="ARBA00022692"/>
    </source>
</evidence>
<dbReference type="PANTHER" id="PTHR33573">
    <property type="entry name" value="CASP-LIKE PROTEIN 4A4"/>
    <property type="match status" value="1"/>
</dbReference>
<evidence type="ECO:0000256" key="8">
    <source>
        <dbReference type="RuleBase" id="RU361233"/>
    </source>
</evidence>
<feature type="transmembrane region" description="Helical" evidence="8">
    <location>
        <begin position="171"/>
        <end position="189"/>
    </location>
</feature>
<evidence type="ECO:0000256" key="9">
    <source>
        <dbReference type="SAM" id="MobiDB-lite"/>
    </source>
</evidence>
<comment type="similarity">
    <text evidence="2 8">Belongs to the Casparian strip membrane proteins (CASP) family.</text>
</comment>
<feature type="transmembrane region" description="Helical" evidence="8">
    <location>
        <begin position="209"/>
        <end position="225"/>
    </location>
</feature>
<keyword evidence="5 8" id="KW-0812">Transmembrane</keyword>
<reference evidence="11" key="1">
    <citation type="submission" date="2023-03" db="UniProtKB">
        <authorList>
            <consortium name="EnsemblPlants"/>
        </authorList>
    </citation>
    <scope>IDENTIFICATION</scope>
</reference>
<evidence type="ECO:0000256" key="3">
    <source>
        <dbReference type="ARBA" id="ARBA00011489"/>
    </source>
</evidence>
<sequence>MAASASNSEAEMKREELPKSMEEPQEQVHEQPHHNQSDEGENDNESHLHLSACSSPPHSLSTSKDPSPPLHSPSISSDFSDHTCHSRGNSSIDDVQDLPPSANPPSPRPVAANRAQPSEPIVVTKVDTEIQGVRKVEEVSDSDGDVVGRGRKLMESLSIKKIKEEELRKKILLGFRICGFSFCLVSVSVMASDKDQGWALDSFYRYKEFRYCMAVNVIGFVYSALQSYDLEFSTKVSISQVTYVGLCIDFDLDLWGVQIGCRPKTAVLDFPKSMLTKSLLISDQPPLVPSILIIAYLLLSASSSAATRIDDWQSNWGRDKFPDMATGSLALSIVAFVAFALSCIISGYTLCKSA</sequence>
<keyword evidence="6 8" id="KW-1133">Transmembrane helix</keyword>
<feature type="transmembrane region" description="Helical" evidence="8">
    <location>
        <begin position="287"/>
        <end position="309"/>
    </location>
</feature>
<name>A0A9I9DP89_CUCME</name>
<dbReference type="Pfam" id="PF04535">
    <property type="entry name" value="CASP_dom"/>
    <property type="match status" value="1"/>
</dbReference>
<feature type="domain" description="Casparian strip membrane protein" evidence="10">
    <location>
        <begin position="169"/>
        <end position="229"/>
    </location>
</feature>
<evidence type="ECO:0000256" key="4">
    <source>
        <dbReference type="ARBA" id="ARBA00022475"/>
    </source>
</evidence>
<feature type="compositionally biased region" description="Polar residues" evidence="9">
    <location>
        <begin position="52"/>
        <end position="65"/>
    </location>
</feature>
<feature type="transmembrane region" description="Helical" evidence="8">
    <location>
        <begin position="329"/>
        <end position="351"/>
    </location>
</feature>
<proteinExistence type="inferred from homology"/>
<evidence type="ECO:0000256" key="1">
    <source>
        <dbReference type="ARBA" id="ARBA00004651"/>
    </source>
</evidence>
<dbReference type="Gramene" id="MELO3C021535.2.1">
    <property type="protein sequence ID" value="MELO3C021535.2.1"/>
    <property type="gene ID" value="MELO3C021535.2"/>
</dbReference>
<dbReference type="InterPro" id="IPR006702">
    <property type="entry name" value="CASP_dom"/>
</dbReference>
<dbReference type="PANTHER" id="PTHR33573:SF38">
    <property type="entry name" value="CASP-LIKE PROTEIN 4A1"/>
    <property type="match status" value="1"/>
</dbReference>
<dbReference type="AlphaFoldDB" id="A0A9I9DP89"/>
<evidence type="ECO:0000256" key="7">
    <source>
        <dbReference type="ARBA" id="ARBA00023136"/>
    </source>
</evidence>